<organism evidence="1 2">
    <name type="scientific">Endocarpon pusillum</name>
    <dbReference type="NCBI Taxonomy" id="364733"/>
    <lineage>
        <taxon>Eukaryota</taxon>
        <taxon>Fungi</taxon>
        <taxon>Dikarya</taxon>
        <taxon>Ascomycota</taxon>
        <taxon>Pezizomycotina</taxon>
        <taxon>Eurotiomycetes</taxon>
        <taxon>Chaetothyriomycetidae</taxon>
        <taxon>Verrucariales</taxon>
        <taxon>Verrucariaceae</taxon>
        <taxon>Endocarpon</taxon>
    </lineage>
</organism>
<comment type="caution">
    <text evidence="1">The sequence shown here is derived from an EMBL/GenBank/DDBJ whole genome shotgun (WGS) entry which is preliminary data.</text>
</comment>
<evidence type="ECO:0000313" key="1">
    <source>
        <dbReference type="EMBL" id="KAF7505088.1"/>
    </source>
</evidence>
<protein>
    <submittedName>
        <fullName evidence="1">Uncharacterized protein</fullName>
    </submittedName>
</protein>
<dbReference type="Proteomes" id="UP000606974">
    <property type="component" value="Unassembled WGS sequence"/>
</dbReference>
<gene>
    <name evidence="1" type="ORF">GJ744_001307</name>
</gene>
<name>A0A8H7AAA4_9EURO</name>
<accession>A0A8H7AAA4</accession>
<proteinExistence type="predicted"/>
<dbReference type="EMBL" id="JAACFV010000119">
    <property type="protein sequence ID" value="KAF7505088.1"/>
    <property type="molecule type" value="Genomic_DNA"/>
</dbReference>
<sequence>MVKKRVEPLAAFAGVTMFEMLSEMIGSKELLRLITLAKLVNVYQVLDTCILVIGKIGKCLAAITTCIF</sequence>
<dbReference type="AlphaFoldDB" id="A0A8H7AAA4"/>
<evidence type="ECO:0000313" key="2">
    <source>
        <dbReference type="Proteomes" id="UP000606974"/>
    </source>
</evidence>
<reference evidence="1" key="1">
    <citation type="submission" date="2020-02" db="EMBL/GenBank/DDBJ databases">
        <authorList>
            <person name="Palmer J.M."/>
        </authorList>
    </citation>
    <scope>NUCLEOTIDE SEQUENCE</scope>
    <source>
        <strain evidence="1">EPUS1.4</strain>
        <tissue evidence="1">Thallus</tissue>
    </source>
</reference>
<keyword evidence="2" id="KW-1185">Reference proteome</keyword>